<accession>A0A6L8VBA4</accession>
<dbReference type="InterPro" id="IPR000515">
    <property type="entry name" value="MetI-like"/>
</dbReference>
<sequence>MKLSVSERIFNGFNIGFMLFICLTIVFPFVQQAVISISPPDEASTIGLHLFTNNPTIDAYKQLFATGALLESYYWTILRTVLGTFLTVVVSAMLAYPLSKRYLLGRKWWMGLIIFTMFFGGGLIPTYLLVKELHMLNTIWSLVIPGLCSAYTIVIIRNFFTSLPVEVEESAYIDGANDFSIFFTIVLPLSTPIIATVTLWSLVGQWNSWFDAMIYISNGEIKVLQIILRDVLNNAQDAALANVMGIENVDMSGQRYTAESVKAAILLVTTIPIMMVYPFLQKYFVKGIMIGAVKG</sequence>
<reference evidence="9 10" key="1">
    <citation type="submission" date="2019-12" db="EMBL/GenBank/DDBJ databases">
        <title>Paenibacillus sp. nov. sp. isolated from soil.</title>
        <authorList>
            <person name="Kim J."/>
            <person name="Jeong S.E."/>
            <person name="Jung H.S."/>
            <person name="Jeon C.O."/>
        </authorList>
    </citation>
    <scope>NUCLEOTIDE SEQUENCE [LARGE SCALE GENOMIC DNA]</scope>
    <source>
        <strain evidence="9 10">5J-6</strain>
    </source>
</reference>
<name>A0A6L8VBA4_9BACL</name>
<dbReference type="PANTHER" id="PTHR43744">
    <property type="entry name" value="ABC TRANSPORTER PERMEASE PROTEIN MG189-RELATED-RELATED"/>
    <property type="match status" value="1"/>
</dbReference>
<dbReference type="AlphaFoldDB" id="A0A6L8VBA4"/>
<evidence type="ECO:0000256" key="2">
    <source>
        <dbReference type="ARBA" id="ARBA00022448"/>
    </source>
</evidence>
<dbReference type="GO" id="GO:0055085">
    <property type="term" value="P:transmembrane transport"/>
    <property type="evidence" value="ECO:0007669"/>
    <property type="project" value="InterPro"/>
</dbReference>
<dbReference type="Proteomes" id="UP000481087">
    <property type="component" value="Unassembled WGS sequence"/>
</dbReference>
<dbReference type="GO" id="GO:0005886">
    <property type="term" value="C:plasma membrane"/>
    <property type="evidence" value="ECO:0007669"/>
    <property type="project" value="UniProtKB-SubCell"/>
</dbReference>
<keyword evidence="6 7" id="KW-0472">Membrane</keyword>
<protein>
    <submittedName>
        <fullName evidence="9">ABC transporter permease subunit</fullName>
    </submittedName>
</protein>
<feature type="transmembrane region" description="Helical" evidence="7">
    <location>
        <begin position="73"/>
        <end position="96"/>
    </location>
</feature>
<keyword evidence="3" id="KW-1003">Cell membrane</keyword>
<organism evidence="9 10">
    <name type="scientific">Paenibacillus silvestris</name>
    <dbReference type="NCBI Taxonomy" id="2606219"/>
    <lineage>
        <taxon>Bacteria</taxon>
        <taxon>Bacillati</taxon>
        <taxon>Bacillota</taxon>
        <taxon>Bacilli</taxon>
        <taxon>Bacillales</taxon>
        <taxon>Paenibacillaceae</taxon>
        <taxon>Paenibacillus</taxon>
    </lineage>
</organism>
<evidence type="ECO:0000259" key="8">
    <source>
        <dbReference type="PROSITE" id="PS50928"/>
    </source>
</evidence>
<dbReference type="CDD" id="cd06261">
    <property type="entry name" value="TM_PBP2"/>
    <property type="match status" value="1"/>
</dbReference>
<evidence type="ECO:0000313" key="9">
    <source>
        <dbReference type="EMBL" id="MZQ86500.1"/>
    </source>
</evidence>
<feature type="transmembrane region" description="Helical" evidence="7">
    <location>
        <begin position="12"/>
        <end position="30"/>
    </location>
</feature>
<dbReference type="PANTHER" id="PTHR43744:SF9">
    <property type="entry name" value="POLYGALACTURONAN_RHAMNOGALACTURONAN TRANSPORT SYSTEM PERMEASE PROTEIN YTCP"/>
    <property type="match status" value="1"/>
</dbReference>
<dbReference type="Pfam" id="PF00528">
    <property type="entry name" value="BPD_transp_1"/>
    <property type="match status" value="1"/>
</dbReference>
<proteinExistence type="inferred from homology"/>
<evidence type="ECO:0000256" key="3">
    <source>
        <dbReference type="ARBA" id="ARBA00022475"/>
    </source>
</evidence>
<keyword evidence="5 7" id="KW-1133">Transmembrane helix</keyword>
<feature type="transmembrane region" description="Helical" evidence="7">
    <location>
        <begin position="181"/>
        <end position="203"/>
    </location>
</feature>
<gene>
    <name evidence="9" type="ORF">GQF01_30795</name>
</gene>
<feature type="transmembrane region" description="Helical" evidence="7">
    <location>
        <begin position="108"/>
        <end position="127"/>
    </location>
</feature>
<keyword evidence="10" id="KW-1185">Reference proteome</keyword>
<evidence type="ECO:0000256" key="7">
    <source>
        <dbReference type="RuleBase" id="RU363032"/>
    </source>
</evidence>
<feature type="domain" description="ABC transmembrane type-1" evidence="8">
    <location>
        <begin position="73"/>
        <end position="277"/>
    </location>
</feature>
<evidence type="ECO:0000256" key="6">
    <source>
        <dbReference type="ARBA" id="ARBA00023136"/>
    </source>
</evidence>
<feature type="transmembrane region" description="Helical" evidence="7">
    <location>
        <begin position="261"/>
        <end position="280"/>
    </location>
</feature>
<feature type="transmembrane region" description="Helical" evidence="7">
    <location>
        <begin position="139"/>
        <end position="160"/>
    </location>
</feature>
<evidence type="ECO:0000256" key="4">
    <source>
        <dbReference type="ARBA" id="ARBA00022692"/>
    </source>
</evidence>
<comment type="subcellular location">
    <subcellularLocation>
        <location evidence="1 7">Cell membrane</location>
        <topology evidence="1 7">Multi-pass membrane protein</topology>
    </subcellularLocation>
</comment>
<evidence type="ECO:0000256" key="1">
    <source>
        <dbReference type="ARBA" id="ARBA00004651"/>
    </source>
</evidence>
<evidence type="ECO:0000313" key="10">
    <source>
        <dbReference type="Proteomes" id="UP000481087"/>
    </source>
</evidence>
<dbReference type="InterPro" id="IPR035906">
    <property type="entry name" value="MetI-like_sf"/>
</dbReference>
<comment type="caution">
    <text evidence="9">The sequence shown here is derived from an EMBL/GenBank/DDBJ whole genome shotgun (WGS) entry which is preliminary data.</text>
</comment>
<dbReference type="Gene3D" id="1.10.3720.10">
    <property type="entry name" value="MetI-like"/>
    <property type="match status" value="1"/>
</dbReference>
<comment type="similarity">
    <text evidence="7">Belongs to the binding-protein-dependent transport system permease family.</text>
</comment>
<dbReference type="SUPFAM" id="SSF161098">
    <property type="entry name" value="MetI-like"/>
    <property type="match status" value="1"/>
</dbReference>
<dbReference type="PROSITE" id="PS50928">
    <property type="entry name" value="ABC_TM1"/>
    <property type="match status" value="1"/>
</dbReference>
<dbReference type="EMBL" id="WTUZ01000039">
    <property type="protein sequence ID" value="MZQ86500.1"/>
    <property type="molecule type" value="Genomic_DNA"/>
</dbReference>
<evidence type="ECO:0000256" key="5">
    <source>
        <dbReference type="ARBA" id="ARBA00022989"/>
    </source>
</evidence>
<keyword evidence="4 7" id="KW-0812">Transmembrane</keyword>
<keyword evidence="2 7" id="KW-0813">Transport</keyword>